<comment type="similarity">
    <text evidence="1 4">Belongs to the glycosyl hydrolase 5 (cellulase A) family.</text>
</comment>
<keyword evidence="2 4" id="KW-0378">Hydrolase</keyword>
<dbReference type="PANTHER" id="PTHR31263:SF0">
    <property type="entry name" value="CELLULASE FAMILY PROTEIN (AFU_ORTHOLOGUE AFUA_5G14560)"/>
    <property type="match status" value="1"/>
</dbReference>
<keyword evidence="5" id="KW-0812">Transmembrane</keyword>
<feature type="domain" description="Glycoside hydrolase family 5" evidence="6">
    <location>
        <begin position="6"/>
        <end position="204"/>
    </location>
</feature>
<evidence type="ECO:0000256" key="4">
    <source>
        <dbReference type="RuleBase" id="RU361153"/>
    </source>
</evidence>
<keyword evidence="3 4" id="KW-0326">Glycosidase</keyword>
<evidence type="ECO:0000256" key="1">
    <source>
        <dbReference type="ARBA" id="ARBA00005641"/>
    </source>
</evidence>
<accession>A0A7S0QMD4</accession>
<dbReference type="AlphaFoldDB" id="A0A7S0QMD4"/>
<dbReference type="Pfam" id="PF00150">
    <property type="entry name" value="Cellulase"/>
    <property type="match status" value="1"/>
</dbReference>
<dbReference type="InterPro" id="IPR017853">
    <property type="entry name" value="GH"/>
</dbReference>
<evidence type="ECO:0000256" key="2">
    <source>
        <dbReference type="ARBA" id="ARBA00022801"/>
    </source>
</evidence>
<sequence length="438" mass="50221">MSIVKIAHQIVSMGSNCVRIPFSIDLWKMDPPPPKAAVGKAIATECGPNSSAMGLFDCVIHHLTSMGIMVILNNHNSFAGWVGIDRNQGLWNLQNYSVYTWLDCLEHMADRYKNNSLVVGMDIRNEIHDMDGVYITWGKSNNIATDWRAASSMAAKRIEAVNQNMLVIVSGLCFGYDFTEMMDMPGPISALHRRKLVYTAHVYTWDWWWTRIPWLWVNAFAIVLFLFGLIVAARQYQRLKQIPRPTFVDAACHLISGLGPFALCWGATYVFWYHAVGSIGCNAFVQSLNPQIRFYFFMAFLAVPCMIKVRIFSDSESRRIWLLLVGVLCCVQATFLIVLAIVSQTYFMVERELSRWNLVGRPVPLWVGEFGSAWDDESLVWQHLLRFLKSHELDFAYWPLNGMKWDQREQRWLDENFGLLGPDYAGVRNPELVSYLFG</sequence>
<keyword evidence="5" id="KW-0472">Membrane</keyword>
<evidence type="ECO:0000313" key="7">
    <source>
        <dbReference type="EMBL" id="CAD8641764.1"/>
    </source>
</evidence>
<name>A0A7S0QMD4_9CRYP</name>
<feature type="transmembrane region" description="Helical" evidence="5">
    <location>
        <begin position="321"/>
        <end position="342"/>
    </location>
</feature>
<gene>
    <name evidence="7" type="ORF">CCUR1050_LOCUS19448</name>
</gene>
<evidence type="ECO:0000256" key="3">
    <source>
        <dbReference type="ARBA" id="ARBA00023295"/>
    </source>
</evidence>
<feature type="transmembrane region" description="Helical" evidence="5">
    <location>
        <begin position="292"/>
        <end position="309"/>
    </location>
</feature>
<organism evidence="7">
    <name type="scientific">Cryptomonas curvata</name>
    <dbReference type="NCBI Taxonomy" id="233186"/>
    <lineage>
        <taxon>Eukaryota</taxon>
        <taxon>Cryptophyceae</taxon>
        <taxon>Cryptomonadales</taxon>
        <taxon>Cryptomonadaceae</taxon>
        <taxon>Cryptomonas</taxon>
    </lineage>
</organism>
<dbReference type="Gene3D" id="3.20.20.80">
    <property type="entry name" value="Glycosidases"/>
    <property type="match status" value="2"/>
</dbReference>
<feature type="transmembrane region" description="Helical" evidence="5">
    <location>
        <begin position="161"/>
        <end position="179"/>
    </location>
</feature>
<reference evidence="7" key="1">
    <citation type="submission" date="2021-01" db="EMBL/GenBank/DDBJ databases">
        <authorList>
            <person name="Corre E."/>
            <person name="Pelletier E."/>
            <person name="Niang G."/>
            <person name="Scheremetjew M."/>
            <person name="Finn R."/>
            <person name="Kale V."/>
            <person name="Holt S."/>
            <person name="Cochrane G."/>
            <person name="Meng A."/>
            <person name="Brown T."/>
            <person name="Cohen L."/>
        </authorList>
    </citation>
    <scope>NUCLEOTIDE SEQUENCE</scope>
    <source>
        <strain evidence="7">CCAP979/52</strain>
    </source>
</reference>
<dbReference type="SUPFAM" id="SSF51445">
    <property type="entry name" value="(Trans)glycosidases"/>
    <property type="match status" value="1"/>
</dbReference>
<feature type="transmembrane region" description="Helical" evidence="5">
    <location>
        <begin position="254"/>
        <end position="272"/>
    </location>
</feature>
<dbReference type="EMBL" id="HBEZ01035340">
    <property type="protein sequence ID" value="CAD8641764.1"/>
    <property type="molecule type" value="Transcribed_RNA"/>
</dbReference>
<dbReference type="GO" id="GO:0004553">
    <property type="term" value="F:hydrolase activity, hydrolyzing O-glycosyl compounds"/>
    <property type="evidence" value="ECO:0007669"/>
    <property type="project" value="InterPro"/>
</dbReference>
<protein>
    <recommendedName>
        <fullName evidence="6">Glycoside hydrolase family 5 domain-containing protein</fullName>
    </recommendedName>
</protein>
<keyword evidence="5" id="KW-1133">Transmembrane helix</keyword>
<dbReference type="PANTHER" id="PTHR31263">
    <property type="entry name" value="CELLULASE FAMILY PROTEIN (AFU_ORTHOLOGUE AFUA_5G14560)"/>
    <property type="match status" value="1"/>
</dbReference>
<evidence type="ECO:0000259" key="6">
    <source>
        <dbReference type="Pfam" id="PF00150"/>
    </source>
</evidence>
<evidence type="ECO:0000256" key="5">
    <source>
        <dbReference type="SAM" id="Phobius"/>
    </source>
</evidence>
<feature type="transmembrane region" description="Helical" evidence="5">
    <location>
        <begin position="214"/>
        <end position="233"/>
    </location>
</feature>
<dbReference type="InterPro" id="IPR001547">
    <property type="entry name" value="Glyco_hydro_5"/>
</dbReference>
<dbReference type="GO" id="GO:0000272">
    <property type="term" value="P:polysaccharide catabolic process"/>
    <property type="evidence" value="ECO:0007669"/>
    <property type="project" value="InterPro"/>
</dbReference>
<proteinExistence type="inferred from homology"/>